<evidence type="ECO:0000313" key="3">
    <source>
        <dbReference type="EMBL" id="APG48197.1"/>
    </source>
</evidence>
<feature type="region of interest" description="Disordered" evidence="1">
    <location>
        <begin position="337"/>
        <end position="356"/>
    </location>
</feature>
<dbReference type="PANTHER" id="PTHR43179">
    <property type="entry name" value="RHAMNOSYLTRANSFERASE WBBL"/>
    <property type="match status" value="1"/>
</dbReference>
<dbReference type="InterPro" id="IPR001173">
    <property type="entry name" value="Glyco_trans_2-like"/>
</dbReference>
<dbReference type="Gene3D" id="3.90.550.10">
    <property type="entry name" value="Spore Coat Polysaccharide Biosynthesis Protein SpsA, Chain A"/>
    <property type="match status" value="1"/>
</dbReference>
<dbReference type="STRING" id="1844006.PhaeoP97_02820"/>
<dbReference type="KEGG" id="php:PhaeoP97_02820"/>
<keyword evidence="4" id="KW-1185">Reference proteome</keyword>
<sequence>MTNATAPFAAQPVDASSGGTNARILTIILNYKTPQMTLDCAAAALEQMEELPGEVVIIDNGSADGSYEQLLTAVQARGWLDSGRLRLIASDRNGGFGAGMNIGLRLGLSDGSAPEFYYLLNSDAFVQPGAIRALRDFLQATPGAGLVGSYVRGTDGTPHCTAFRFPTIAGEFESSVRTGIVTRLLKDAVVPMEIPTTPTQLDWTAGASLMIRREVIDAVGGFDETFFLYFEETELCHRAARAGWSTHYLPESEVAHVGSASTGMKDWQRTPQYWFDSRLHYFLSTHGRAYTVGATLALISGSLLYGLRRLVSDKPASDPPYFLRDLIVHHSRAIFRRRKNQPMEPRQTPSQPEEQK</sequence>
<reference evidence="4" key="1">
    <citation type="submission" date="2016-07" db="EMBL/GenBank/DDBJ databases">
        <title>Phaeobacter portensis sp. nov., a tropodithietic acid producing bacterium isolated from a German harbor.</title>
        <authorList>
            <person name="Freese H.M."/>
            <person name="Bunk B."/>
            <person name="Breider S."/>
            <person name="Brinkhoff T."/>
        </authorList>
    </citation>
    <scope>NUCLEOTIDE SEQUENCE [LARGE SCALE GENOMIC DNA]</scope>
    <source>
        <strain evidence="4">P97</strain>
    </source>
</reference>
<name>A0A1L3I7Z3_9RHOB</name>
<dbReference type="Pfam" id="PF00535">
    <property type="entry name" value="Glycos_transf_2"/>
    <property type="match status" value="1"/>
</dbReference>
<accession>A0A1L3I7Z3</accession>
<dbReference type="OrthoDB" id="9771846at2"/>
<evidence type="ECO:0000313" key="4">
    <source>
        <dbReference type="Proteomes" id="UP000183859"/>
    </source>
</evidence>
<keyword evidence="3" id="KW-0808">Transferase</keyword>
<dbReference type="GO" id="GO:0016740">
    <property type="term" value="F:transferase activity"/>
    <property type="evidence" value="ECO:0007669"/>
    <property type="project" value="UniProtKB-KW"/>
</dbReference>
<feature type="domain" description="Glycosyltransferase 2-like" evidence="2">
    <location>
        <begin position="27"/>
        <end position="162"/>
    </location>
</feature>
<dbReference type="EMBL" id="CP016364">
    <property type="protein sequence ID" value="APG48197.1"/>
    <property type="molecule type" value="Genomic_DNA"/>
</dbReference>
<dbReference type="CDD" id="cd04186">
    <property type="entry name" value="GT_2_like_c"/>
    <property type="match status" value="1"/>
</dbReference>
<gene>
    <name evidence="3" type="ORF">PhaeoP97_02820</name>
</gene>
<dbReference type="PANTHER" id="PTHR43179:SF7">
    <property type="entry name" value="RHAMNOSYLTRANSFERASE WBBL"/>
    <property type="match status" value="1"/>
</dbReference>
<proteinExistence type="predicted"/>
<dbReference type="SUPFAM" id="SSF53448">
    <property type="entry name" value="Nucleotide-diphospho-sugar transferases"/>
    <property type="match status" value="1"/>
</dbReference>
<evidence type="ECO:0000256" key="1">
    <source>
        <dbReference type="SAM" id="MobiDB-lite"/>
    </source>
</evidence>
<dbReference type="Proteomes" id="UP000183859">
    <property type="component" value="Chromosome"/>
</dbReference>
<protein>
    <submittedName>
        <fullName evidence="3">Putative glycosyl transferase</fullName>
    </submittedName>
</protein>
<dbReference type="AlphaFoldDB" id="A0A1L3I7Z3"/>
<organism evidence="3 4">
    <name type="scientific">Phaeobacter porticola</name>
    <dbReference type="NCBI Taxonomy" id="1844006"/>
    <lineage>
        <taxon>Bacteria</taxon>
        <taxon>Pseudomonadati</taxon>
        <taxon>Pseudomonadota</taxon>
        <taxon>Alphaproteobacteria</taxon>
        <taxon>Rhodobacterales</taxon>
        <taxon>Roseobacteraceae</taxon>
        <taxon>Phaeobacter</taxon>
    </lineage>
</organism>
<dbReference type="InterPro" id="IPR029044">
    <property type="entry name" value="Nucleotide-diphossugar_trans"/>
</dbReference>
<dbReference type="RefSeq" id="WP_072505566.1">
    <property type="nucleotide sequence ID" value="NZ_CP016364.1"/>
</dbReference>
<feature type="compositionally biased region" description="Polar residues" evidence="1">
    <location>
        <begin position="347"/>
        <end position="356"/>
    </location>
</feature>
<evidence type="ECO:0000259" key="2">
    <source>
        <dbReference type="Pfam" id="PF00535"/>
    </source>
</evidence>